<accession>A0A8D8RHX2</accession>
<evidence type="ECO:0000313" key="2">
    <source>
        <dbReference type="EMBL" id="CAG6650002.1"/>
    </source>
</evidence>
<reference evidence="2" key="1">
    <citation type="submission" date="2021-05" db="EMBL/GenBank/DDBJ databases">
        <authorList>
            <person name="Alioto T."/>
            <person name="Alioto T."/>
            <person name="Gomez Garrido J."/>
        </authorList>
    </citation>
    <scope>NUCLEOTIDE SEQUENCE</scope>
</reference>
<organism evidence="2">
    <name type="scientific">Cacopsylla melanoneura</name>
    <dbReference type="NCBI Taxonomy" id="428564"/>
    <lineage>
        <taxon>Eukaryota</taxon>
        <taxon>Metazoa</taxon>
        <taxon>Ecdysozoa</taxon>
        <taxon>Arthropoda</taxon>
        <taxon>Hexapoda</taxon>
        <taxon>Insecta</taxon>
        <taxon>Pterygota</taxon>
        <taxon>Neoptera</taxon>
        <taxon>Paraneoptera</taxon>
        <taxon>Hemiptera</taxon>
        <taxon>Sternorrhyncha</taxon>
        <taxon>Psylloidea</taxon>
        <taxon>Psyllidae</taxon>
        <taxon>Psyllinae</taxon>
        <taxon>Cacopsylla</taxon>
    </lineage>
</organism>
<dbReference type="EMBL" id="HBUF01160606">
    <property type="protein sequence ID" value="CAG6650002.1"/>
    <property type="molecule type" value="Transcribed_RNA"/>
</dbReference>
<feature type="region of interest" description="Disordered" evidence="1">
    <location>
        <begin position="1"/>
        <end position="27"/>
    </location>
</feature>
<sequence>MDPFDHNFDQPIGSAPSNDNTHKDDYNDFFLQKPSKINTTIDFLNAETGAGHQVTSSGLENLLSGAGDELTKSVDSLVDNVSNKVHAEVTSGTDKVSEKAHEIVETVDKKLEDNDLLGLSTSALSPKEPTLEPIKQEEMHKSSALDHVKDVLFDDKEQDKQEVMHRPSAPDHVKDLLFDEKEQDELKGFDQYTSDSNASLKVNLSCENDDTASTKSIDSAQSIPLDEKKILAKENLIDDAPEVLSRITEDTLVSSESPKFSSPSPKESKSFVDNYENEFVSQEAPLDYIYESTPKVEHVAPPKPVGEKEVPKVVEKKEEKVSKPEPEVAKVKAPPVKKAPSTEMFIGPHEIFSRFGLDTWFNPEKFTEHGQQFNTECHFKLKVSRLQQFLSFQVNE</sequence>
<dbReference type="EMBL" id="HBUF01160607">
    <property type="protein sequence ID" value="CAG6650003.1"/>
    <property type="molecule type" value="Transcribed_RNA"/>
</dbReference>
<evidence type="ECO:0000256" key="1">
    <source>
        <dbReference type="SAM" id="MobiDB-lite"/>
    </source>
</evidence>
<proteinExistence type="predicted"/>
<feature type="region of interest" description="Disordered" evidence="1">
    <location>
        <begin position="298"/>
        <end position="334"/>
    </location>
</feature>
<dbReference type="AlphaFoldDB" id="A0A8D8RHX2"/>
<feature type="compositionally biased region" description="Basic and acidic residues" evidence="1">
    <location>
        <begin position="298"/>
        <end position="330"/>
    </location>
</feature>
<protein>
    <submittedName>
        <fullName evidence="2">Uncharacterized protein</fullName>
    </submittedName>
</protein>
<name>A0A8D8RHX2_9HEMI</name>